<gene>
    <name evidence="2" type="ORF">A3B85_00425</name>
</gene>
<proteinExistence type="predicted"/>
<dbReference type="InterPro" id="IPR001387">
    <property type="entry name" value="Cro/C1-type_HTH"/>
</dbReference>
<accession>A0A1F6W455</accession>
<dbReference type="AlphaFoldDB" id="A0A1F6W455"/>
<dbReference type="InterPro" id="IPR010982">
    <property type="entry name" value="Lambda_DNA-bd_dom_sf"/>
</dbReference>
<feature type="domain" description="HTH cro/C1-type" evidence="1">
    <location>
        <begin position="34"/>
        <end position="88"/>
    </location>
</feature>
<reference evidence="2 3" key="1">
    <citation type="journal article" date="2016" name="Nat. Commun.">
        <title>Thousands of microbial genomes shed light on interconnected biogeochemical processes in an aquifer system.</title>
        <authorList>
            <person name="Anantharaman K."/>
            <person name="Brown C.T."/>
            <person name="Hug L.A."/>
            <person name="Sharon I."/>
            <person name="Castelle C.J."/>
            <person name="Probst A.J."/>
            <person name="Thomas B.C."/>
            <person name="Singh A."/>
            <person name="Wilkins M.J."/>
            <person name="Karaoz U."/>
            <person name="Brodie E.L."/>
            <person name="Williams K.H."/>
            <person name="Hubbard S.S."/>
            <person name="Banfield J.F."/>
        </authorList>
    </citation>
    <scope>NUCLEOTIDE SEQUENCE [LARGE SCALE GENOMIC DNA]</scope>
</reference>
<dbReference type="Pfam" id="PF01381">
    <property type="entry name" value="HTH_3"/>
    <property type="match status" value="1"/>
</dbReference>
<dbReference type="Gene3D" id="1.10.260.40">
    <property type="entry name" value="lambda repressor-like DNA-binding domains"/>
    <property type="match status" value="1"/>
</dbReference>
<dbReference type="STRING" id="1801750.A3B85_00425"/>
<dbReference type="Proteomes" id="UP000178374">
    <property type="component" value="Unassembled WGS sequence"/>
</dbReference>
<organism evidence="2 3">
    <name type="scientific">Candidatus Nomurabacteria bacterium RIFCSPHIGHO2_02_FULL_37_13</name>
    <dbReference type="NCBI Taxonomy" id="1801750"/>
    <lineage>
        <taxon>Bacteria</taxon>
        <taxon>Candidatus Nomuraibacteriota</taxon>
    </lineage>
</organism>
<comment type="caution">
    <text evidence="2">The sequence shown here is derived from an EMBL/GenBank/DDBJ whole genome shotgun (WGS) entry which is preliminary data.</text>
</comment>
<dbReference type="CDD" id="cd00093">
    <property type="entry name" value="HTH_XRE"/>
    <property type="match status" value="1"/>
</dbReference>
<dbReference type="SMART" id="SM00530">
    <property type="entry name" value="HTH_XRE"/>
    <property type="match status" value="1"/>
</dbReference>
<name>A0A1F6W455_9BACT</name>
<dbReference type="EMBL" id="MFUA01000021">
    <property type="protein sequence ID" value="OGI76717.1"/>
    <property type="molecule type" value="Genomic_DNA"/>
</dbReference>
<dbReference type="PROSITE" id="PS50943">
    <property type="entry name" value="HTH_CROC1"/>
    <property type="match status" value="1"/>
</dbReference>
<evidence type="ECO:0000313" key="3">
    <source>
        <dbReference type="Proteomes" id="UP000178374"/>
    </source>
</evidence>
<protein>
    <recommendedName>
        <fullName evidence="1">HTH cro/C1-type domain-containing protein</fullName>
    </recommendedName>
</protein>
<sequence>MKTLADLKRELFKRPGVRKAYAEMQPEFQIISKLALARAKKGFSQRNLARKIGITQSALARFESGNTNPTLSFIQKITSGLGLKLLVK</sequence>
<evidence type="ECO:0000313" key="2">
    <source>
        <dbReference type="EMBL" id="OGI76717.1"/>
    </source>
</evidence>
<dbReference type="SUPFAM" id="SSF47413">
    <property type="entry name" value="lambda repressor-like DNA-binding domains"/>
    <property type="match status" value="1"/>
</dbReference>
<dbReference type="GO" id="GO:0003677">
    <property type="term" value="F:DNA binding"/>
    <property type="evidence" value="ECO:0007669"/>
    <property type="project" value="InterPro"/>
</dbReference>
<evidence type="ECO:0000259" key="1">
    <source>
        <dbReference type="PROSITE" id="PS50943"/>
    </source>
</evidence>